<dbReference type="GO" id="GO:0005840">
    <property type="term" value="C:ribosome"/>
    <property type="evidence" value="ECO:0007669"/>
    <property type="project" value="UniProtKB-KW"/>
</dbReference>
<evidence type="ECO:0000256" key="1">
    <source>
        <dbReference type="ARBA" id="ARBA00006700"/>
    </source>
</evidence>
<dbReference type="HAMAP" id="MF_01369_B">
    <property type="entry name" value="Ribosomal_uL23_B"/>
    <property type="match status" value="1"/>
</dbReference>
<organism evidence="5 6">
    <name type="scientific">Mesoterricola sediminis</name>
    <dbReference type="NCBI Taxonomy" id="2927980"/>
    <lineage>
        <taxon>Bacteria</taxon>
        <taxon>Pseudomonadati</taxon>
        <taxon>Acidobacteriota</taxon>
        <taxon>Holophagae</taxon>
        <taxon>Holophagales</taxon>
        <taxon>Holophagaceae</taxon>
        <taxon>Mesoterricola</taxon>
    </lineage>
</organism>
<dbReference type="InterPro" id="IPR012677">
    <property type="entry name" value="Nucleotide-bd_a/b_plait_sf"/>
</dbReference>
<keyword evidence="3 4" id="KW-0687">Ribonucleoprotein</keyword>
<dbReference type="Gene3D" id="3.30.70.330">
    <property type="match status" value="1"/>
</dbReference>
<comment type="function">
    <text evidence="4">One of the early assembly proteins it binds 23S rRNA. One of the proteins that surrounds the polypeptide exit tunnel on the outside of the ribosome. Forms the main docking site for trigger factor binding to the ribosome.</text>
</comment>
<dbReference type="Proteomes" id="UP001228113">
    <property type="component" value="Chromosome"/>
</dbReference>
<keyword evidence="6" id="KW-1185">Reference proteome</keyword>
<comment type="similarity">
    <text evidence="1 4">Belongs to the universal ribosomal protein uL23 family.</text>
</comment>
<dbReference type="AlphaFoldDB" id="A0AA48KBQ2"/>
<evidence type="ECO:0000256" key="3">
    <source>
        <dbReference type="ARBA" id="ARBA00023274"/>
    </source>
</evidence>
<dbReference type="InterPro" id="IPR012678">
    <property type="entry name" value="Ribosomal_uL23/eL15/eS24_sf"/>
</dbReference>
<comment type="subunit">
    <text evidence="4">Part of the 50S ribosomal subunit. Contacts protein L29, and trigger factor when it is bound to the ribosome.</text>
</comment>
<sequence length="92" mass="10237">MTKIFEVIRKPLLTEKGQILREANIQVFEVATWATKHQIKEAAELLLQAKVKSIRTVSVPAKAKRLGRWMGTTGSMKKAYIELAEAAAEAAE</sequence>
<dbReference type="RefSeq" id="WP_243330250.1">
    <property type="nucleotide sequence ID" value="NZ_AP027081.1"/>
</dbReference>
<dbReference type="KEGG" id="msea:METESE_02780"/>
<keyword evidence="4" id="KW-0694">RNA-binding</keyword>
<keyword evidence="2 4" id="KW-0689">Ribosomal protein</keyword>
<protein>
    <recommendedName>
        <fullName evidence="4">Large ribosomal subunit protein uL23</fullName>
    </recommendedName>
</protein>
<dbReference type="GO" id="GO:0003735">
    <property type="term" value="F:structural constituent of ribosome"/>
    <property type="evidence" value="ECO:0007669"/>
    <property type="project" value="InterPro"/>
</dbReference>
<reference evidence="5" key="1">
    <citation type="journal article" date="2023" name="Int. J. Syst. Evol. Microbiol.">
        <title>Mesoterricola silvestris gen. nov., sp. nov., Mesoterricola sediminis sp. nov., Geothrix oryzae sp. nov., Geothrix edaphica sp. nov., Geothrix rubra sp. nov., and Geothrix limicola sp. nov., six novel members of Acidobacteriota isolated from soils.</title>
        <authorList>
            <person name="Itoh H."/>
            <person name="Sugisawa Y."/>
            <person name="Mise K."/>
            <person name="Xu Z."/>
            <person name="Kuniyasu M."/>
            <person name="Ushijima N."/>
            <person name="Kawano K."/>
            <person name="Kobayashi E."/>
            <person name="Shiratori Y."/>
            <person name="Masuda Y."/>
            <person name="Senoo K."/>
        </authorList>
    </citation>
    <scope>NUCLEOTIDE SEQUENCE</scope>
    <source>
        <strain evidence="5">W786</strain>
    </source>
</reference>
<dbReference type="Pfam" id="PF00276">
    <property type="entry name" value="Ribosomal_L23"/>
    <property type="match status" value="1"/>
</dbReference>
<keyword evidence="4" id="KW-0699">rRNA-binding</keyword>
<evidence type="ECO:0000313" key="5">
    <source>
        <dbReference type="EMBL" id="BDU75320.1"/>
    </source>
</evidence>
<dbReference type="SUPFAM" id="SSF54189">
    <property type="entry name" value="Ribosomal proteins S24e, L23 and L15e"/>
    <property type="match status" value="1"/>
</dbReference>
<proteinExistence type="inferred from homology"/>
<dbReference type="InterPro" id="IPR013025">
    <property type="entry name" value="Ribosomal_uL23-like"/>
</dbReference>
<accession>A0AA48KBQ2</accession>
<gene>
    <name evidence="4 5" type="primary">rplW</name>
    <name evidence="5" type="ORF">METESE_02780</name>
</gene>
<dbReference type="EMBL" id="AP027081">
    <property type="protein sequence ID" value="BDU75320.1"/>
    <property type="molecule type" value="Genomic_DNA"/>
</dbReference>
<dbReference type="GO" id="GO:1990904">
    <property type="term" value="C:ribonucleoprotein complex"/>
    <property type="evidence" value="ECO:0007669"/>
    <property type="project" value="UniProtKB-KW"/>
</dbReference>
<evidence type="ECO:0000256" key="2">
    <source>
        <dbReference type="ARBA" id="ARBA00022980"/>
    </source>
</evidence>
<dbReference type="GO" id="GO:0006412">
    <property type="term" value="P:translation"/>
    <property type="evidence" value="ECO:0007669"/>
    <property type="project" value="UniProtKB-UniRule"/>
</dbReference>
<dbReference type="GO" id="GO:0019843">
    <property type="term" value="F:rRNA binding"/>
    <property type="evidence" value="ECO:0007669"/>
    <property type="project" value="UniProtKB-UniRule"/>
</dbReference>
<evidence type="ECO:0000313" key="6">
    <source>
        <dbReference type="Proteomes" id="UP001228113"/>
    </source>
</evidence>
<evidence type="ECO:0000256" key="4">
    <source>
        <dbReference type="HAMAP-Rule" id="MF_01369"/>
    </source>
</evidence>
<name>A0AA48KBQ2_9BACT</name>